<dbReference type="PANTHER" id="PTHR33567:SF3">
    <property type="entry name" value="CHROMATE ION TRANSPORTER (EUROFUNG)"/>
    <property type="match status" value="1"/>
</dbReference>
<evidence type="ECO:0000313" key="8">
    <source>
        <dbReference type="EMBL" id="GGA70830.1"/>
    </source>
</evidence>
<keyword evidence="9" id="KW-1185">Reference proteome</keyword>
<evidence type="ECO:0000256" key="3">
    <source>
        <dbReference type="ARBA" id="ARBA00022475"/>
    </source>
</evidence>
<feature type="transmembrane region" description="Helical" evidence="7">
    <location>
        <begin position="293"/>
        <end position="313"/>
    </location>
</feature>
<organism evidence="8 9">
    <name type="scientific">Arenimonas soli</name>
    <dbReference type="NCBI Taxonomy" id="2269504"/>
    <lineage>
        <taxon>Bacteria</taxon>
        <taxon>Pseudomonadati</taxon>
        <taxon>Pseudomonadota</taxon>
        <taxon>Gammaproteobacteria</taxon>
        <taxon>Lysobacterales</taxon>
        <taxon>Lysobacteraceae</taxon>
        <taxon>Arenimonas</taxon>
    </lineage>
</organism>
<dbReference type="Proteomes" id="UP000623419">
    <property type="component" value="Unassembled WGS sequence"/>
</dbReference>
<feature type="transmembrane region" description="Helical" evidence="7">
    <location>
        <begin position="75"/>
        <end position="98"/>
    </location>
</feature>
<evidence type="ECO:0000313" key="9">
    <source>
        <dbReference type="Proteomes" id="UP000623419"/>
    </source>
</evidence>
<keyword evidence="6 7" id="KW-0472">Membrane</keyword>
<comment type="subcellular location">
    <subcellularLocation>
        <location evidence="1">Cell membrane</location>
        <topology evidence="1">Multi-pass membrane protein</topology>
    </subcellularLocation>
</comment>
<evidence type="ECO:0000256" key="2">
    <source>
        <dbReference type="ARBA" id="ARBA00005262"/>
    </source>
</evidence>
<evidence type="ECO:0000256" key="7">
    <source>
        <dbReference type="SAM" id="Phobius"/>
    </source>
</evidence>
<evidence type="ECO:0000256" key="6">
    <source>
        <dbReference type="ARBA" id="ARBA00023136"/>
    </source>
</evidence>
<sequence>MSSGIFTTFLRLGLTSFGGPIAHLGYFREEFVVRRGWLSEATFAQLLAIAQALPGPASSQLGFAVGLLRGGWAGGLLAFIGFTLPSALLLFGLALLAPRLEGPMALAVLHGLKGVAVVVVAHGLAGMIRSLVPDLPRALLAGLALVVMLAGGPAWRQLVVILAGAILGLWLCRRVPRLPAGELAVGYGRRMAWLLLAVFALGLVLALSVAGGPASAVALAGAFYEAGALVFGGGHVVLPLLEQSTVATGWVGEQDFLAGYGAAQAVPGPMFALAAYLGAIVPTGQAPLAGATIALLAIFLPGLLLMAALLPLWSGLARRSWAPPAIAGINAAVVGLLAAAFLGIVLPAGVHGGADAALAVLGLALLASGRVNVLWVVAALVGSHVVLQFLAGPA</sequence>
<dbReference type="PANTHER" id="PTHR33567">
    <property type="entry name" value="CHROMATE ION TRANSPORTER (EUROFUNG)"/>
    <property type="match status" value="1"/>
</dbReference>
<dbReference type="InterPro" id="IPR003370">
    <property type="entry name" value="Chromate_transpt"/>
</dbReference>
<dbReference type="PIRSF" id="PIRSF004810">
    <property type="entry name" value="ChrA"/>
    <property type="match status" value="1"/>
</dbReference>
<keyword evidence="3" id="KW-1003">Cell membrane</keyword>
<feature type="transmembrane region" description="Helical" evidence="7">
    <location>
        <begin position="325"/>
        <end position="346"/>
    </location>
</feature>
<dbReference type="EMBL" id="BMKC01000001">
    <property type="protein sequence ID" value="GGA70830.1"/>
    <property type="molecule type" value="Genomic_DNA"/>
</dbReference>
<gene>
    <name evidence="8" type="primary">chrA</name>
    <name evidence="8" type="ORF">GCM10011521_06180</name>
</gene>
<feature type="transmembrane region" description="Helical" evidence="7">
    <location>
        <begin position="217"/>
        <end position="238"/>
    </location>
</feature>
<evidence type="ECO:0000256" key="5">
    <source>
        <dbReference type="ARBA" id="ARBA00022989"/>
    </source>
</evidence>
<dbReference type="InterPro" id="IPR014047">
    <property type="entry name" value="Chr_Tranpt_l_chain"/>
</dbReference>
<dbReference type="NCBIfam" id="TIGR00937">
    <property type="entry name" value="2A51"/>
    <property type="match status" value="1"/>
</dbReference>
<dbReference type="Pfam" id="PF02417">
    <property type="entry name" value="Chromate_transp"/>
    <property type="match status" value="2"/>
</dbReference>
<evidence type="ECO:0000256" key="1">
    <source>
        <dbReference type="ARBA" id="ARBA00004651"/>
    </source>
</evidence>
<name>A0ABQ1HDZ8_9GAMM</name>
<reference evidence="9" key="1">
    <citation type="journal article" date="2019" name="Int. J. Syst. Evol. Microbiol.">
        <title>The Global Catalogue of Microorganisms (GCM) 10K type strain sequencing project: providing services to taxonomists for standard genome sequencing and annotation.</title>
        <authorList>
            <consortium name="The Broad Institute Genomics Platform"/>
            <consortium name="The Broad Institute Genome Sequencing Center for Infectious Disease"/>
            <person name="Wu L."/>
            <person name="Ma J."/>
        </authorList>
    </citation>
    <scope>NUCLEOTIDE SEQUENCE [LARGE SCALE GENOMIC DNA]</scope>
    <source>
        <strain evidence="9">CGMCC 1.15905</strain>
    </source>
</reference>
<dbReference type="RefSeq" id="WP_188661196.1">
    <property type="nucleotide sequence ID" value="NZ_BMKC01000001.1"/>
</dbReference>
<feature type="transmembrane region" description="Helical" evidence="7">
    <location>
        <begin position="138"/>
        <end position="171"/>
    </location>
</feature>
<feature type="transmembrane region" description="Helical" evidence="7">
    <location>
        <begin position="104"/>
        <end position="126"/>
    </location>
</feature>
<feature type="transmembrane region" description="Helical" evidence="7">
    <location>
        <begin position="358"/>
        <end position="381"/>
    </location>
</feature>
<comment type="similarity">
    <text evidence="2">Belongs to the chromate ion transporter (CHR) (TC 2.A.51) family.</text>
</comment>
<keyword evidence="5 7" id="KW-1133">Transmembrane helix</keyword>
<evidence type="ECO:0000256" key="4">
    <source>
        <dbReference type="ARBA" id="ARBA00022692"/>
    </source>
</evidence>
<proteinExistence type="inferred from homology"/>
<protein>
    <submittedName>
        <fullName evidence="8">Chromate transporter</fullName>
    </submittedName>
</protein>
<keyword evidence="4 7" id="KW-0812">Transmembrane</keyword>
<accession>A0ABQ1HDZ8</accession>
<comment type="caution">
    <text evidence="8">The sequence shown here is derived from an EMBL/GenBank/DDBJ whole genome shotgun (WGS) entry which is preliminary data.</text>
</comment>
<feature type="transmembrane region" description="Helical" evidence="7">
    <location>
        <begin position="258"/>
        <end position="281"/>
    </location>
</feature>
<feature type="transmembrane region" description="Helical" evidence="7">
    <location>
        <begin position="191"/>
        <end position="210"/>
    </location>
</feature>